<evidence type="ECO:0000313" key="14">
    <source>
        <dbReference type="Proteomes" id="UP000622580"/>
    </source>
</evidence>
<dbReference type="RefSeq" id="WP_215338403.1">
    <property type="nucleotide sequence ID" value="NZ_JAGSGD010000001.1"/>
</dbReference>
<comment type="similarity">
    <text evidence="11">Belongs to the iron/ascorbate-dependent oxidoreductase family.</text>
</comment>
<comment type="catalytic activity">
    <reaction evidence="10">
        <text>L-arginine + 2-oxoglutarate + O2 = guanidine + L-glutamate 5-semialdehyde + succinate + CO2</text>
        <dbReference type="Rhea" id="RHEA:31535"/>
        <dbReference type="ChEBI" id="CHEBI:15379"/>
        <dbReference type="ChEBI" id="CHEBI:16526"/>
        <dbReference type="ChEBI" id="CHEBI:16810"/>
        <dbReference type="ChEBI" id="CHEBI:30031"/>
        <dbReference type="ChEBI" id="CHEBI:30087"/>
        <dbReference type="ChEBI" id="CHEBI:32682"/>
        <dbReference type="ChEBI" id="CHEBI:58066"/>
        <dbReference type="EC" id="1.14.20.7"/>
    </reaction>
</comment>
<dbReference type="InterPro" id="IPR027443">
    <property type="entry name" value="IPNS-like_sf"/>
</dbReference>
<dbReference type="PANTHER" id="PTHR47990">
    <property type="entry name" value="2-OXOGLUTARATE (2OG) AND FE(II)-DEPENDENT OXYGENASE SUPERFAMILY PROTEIN-RELATED"/>
    <property type="match status" value="1"/>
</dbReference>
<feature type="domain" description="Fe2OG dioxygenase" evidence="12">
    <location>
        <begin position="171"/>
        <end position="270"/>
    </location>
</feature>
<keyword evidence="14" id="KW-1185">Reference proteome</keyword>
<dbReference type="GO" id="GO:0009693">
    <property type="term" value="P:ethylene biosynthetic process"/>
    <property type="evidence" value="ECO:0007669"/>
    <property type="project" value="UniProtKB-KW"/>
</dbReference>
<keyword evidence="11" id="KW-0479">Metal-binding</keyword>
<dbReference type="InterPro" id="IPR044861">
    <property type="entry name" value="IPNS-like_FE2OG_OXY"/>
</dbReference>
<dbReference type="EC" id="1.13.12.19" evidence="4"/>
<dbReference type="Gene3D" id="2.60.120.330">
    <property type="entry name" value="B-lactam Antibiotic, Isopenicillin N Synthase, Chain"/>
    <property type="match status" value="1"/>
</dbReference>
<proteinExistence type="inferred from homology"/>
<name>A0A941HVE9_9CAUL</name>
<evidence type="ECO:0000259" key="12">
    <source>
        <dbReference type="PROSITE" id="PS51471"/>
    </source>
</evidence>
<dbReference type="PROSITE" id="PS51471">
    <property type="entry name" value="FE2OG_OXY"/>
    <property type="match status" value="1"/>
</dbReference>
<comment type="pathway">
    <text evidence="2">Alkene biosynthesis; ethylene biosynthesis via 2-oxoglutarate.</text>
</comment>
<dbReference type="Pfam" id="PF14226">
    <property type="entry name" value="DIOX_N"/>
    <property type="match status" value="1"/>
</dbReference>
<evidence type="ECO:0000256" key="6">
    <source>
        <dbReference type="ARBA" id="ARBA00022666"/>
    </source>
</evidence>
<keyword evidence="11" id="KW-0560">Oxidoreductase</keyword>
<evidence type="ECO:0000313" key="13">
    <source>
        <dbReference type="EMBL" id="MBR7618525.1"/>
    </source>
</evidence>
<protein>
    <recommendedName>
        <fullName evidence="5">2-oxoglutarate-dependent ethylene/succinate-forming enzyme</fullName>
        <ecNumber evidence="4">1.13.12.19</ecNumber>
        <ecNumber evidence="3">1.14.20.7</ecNumber>
    </recommendedName>
    <alternativeName>
        <fullName evidence="7">2-oxoglutarate dioxygenase (ethylene-forming)</fullName>
    </alternativeName>
    <alternativeName>
        <fullName evidence="8">2-oxoglutarate/L-arginine monooxygenase/decarboxylase (succinate-forming)</fullName>
    </alternativeName>
</protein>
<evidence type="ECO:0000256" key="11">
    <source>
        <dbReference type="RuleBase" id="RU003682"/>
    </source>
</evidence>
<dbReference type="EC" id="1.14.20.7" evidence="3"/>
<evidence type="ECO:0000256" key="9">
    <source>
        <dbReference type="ARBA" id="ARBA00047725"/>
    </source>
</evidence>
<dbReference type="SUPFAM" id="SSF51197">
    <property type="entry name" value="Clavaminate synthase-like"/>
    <property type="match status" value="1"/>
</dbReference>
<dbReference type="PRINTS" id="PR00682">
    <property type="entry name" value="IPNSYNTHASE"/>
</dbReference>
<evidence type="ECO:0000256" key="5">
    <source>
        <dbReference type="ARBA" id="ARBA00019045"/>
    </source>
</evidence>
<dbReference type="Pfam" id="PF03171">
    <property type="entry name" value="2OG-FeII_Oxy"/>
    <property type="match status" value="1"/>
</dbReference>
<comment type="catalytic activity">
    <reaction evidence="9">
        <text>2-oxoglutarate + O2 + 2 H(+) = ethene + 3 CO2 + H2O</text>
        <dbReference type="Rhea" id="RHEA:31523"/>
        <dbReference type="ChEBI" id="CHEBI:15377"/>
        <dbReference type="ChEBI" id="CHEBI:15378"/>
        <dbReference type="ChEBI" id="CHEBI:15379"/>
        <dbReference type="ChEBI" id="CHEBI:16526"/>
        <dbReference type="ChEBI" id="CHEBI:16810"/>
        <dbReference type="ChEBI" id="CHEBI:18153"/>
        <dbReference type="EC" id="1.13.12.19"/>
    </reaction>
</comment>
<sequence>MTRNFQTVPVVDIAGLRSTAAADRQAVADALGRAAREAGFLYVSGHGLDPVLIEDLLEAAQRYFAQPMPAKMASYIGGSTNHSGYVPEGEEVFPGGKIDKKEAYDIGLDWPAGDPRAPMLGPNLWPDDAGFRTAAGAYYSAISTLARRLFGGFALALGLPQDAFEAHLTCPPSQLRVIHYPFDPHAEPDQQGIGAHTDYEFFTLLHGTAPGLEVMNGEGRWIDCPPIPGAFVVNIGDMLEAWTNGEFVATSHRVRKVGEARYSLPFFATCDSWTVVAPHPAFVTPKRPARYPALVSGDHLMAQTIATFGYLQGRRGEAPTTPAFGQEAKV</sequence>
<organism evidence="13 14">
    <name type="scientific">Phenylobacterium glaciei</name>
    <dbReference type="NCBI Taxonomy" id="2803784"/>
    <lineage>
        <taxon>Bacteria</taxon>
        <taxon>Pseudomonadati</taxon>
        <taxon>Pseudomonadota</taxon>
        <taxon>Alphaproteobacteria</taxon>
        <taxon>Caulobacterales</taxon>
        <taxon>Caulobacteraceae</taxon>
        <taxon>Phenylobacterium</taxon>
    </lineage>
</organism>
<accession>A0A941HVE9</accession>
<comment type="caution">
    <text evidence="13">The sequence shown here is derived from an EMBL/GenBank/DDBJ whole genome shotgun (WGS) entry which is preliminary data.</text>
</comment>
<evidence type="ECO:0000256" key="4">
    <source>
        <dbReference type="ARBA" id="ARBA00012531"/>
    </source>
</evidence>
<evidence type="ECO:0000256" key="8">
    <source>
        <dbReference type="ARBA" id="ARBA00031282"/>
    </source>
</evidence>
<evidence type="ECO:0000256" key="7">
    <source>
        <dbReference type="ARBA" id="ARBA00031011"/>
    </source>
</evidence>
<dbReference type="GO" id="GO:0102276">
    <property type="term" value="F:2-oxoglutarate oxygenase/decarboxylase (ethylene-forming) activity"/>
    <property type="evidence" value="ECO:0007669"/>
    <property type="project" value="UniProtKB-EC"/>
</dbReference>
<reference evidence="13" key="1">
    <citation type="submission" date="2021-04" db="EMBL/GenBank/DDBJ databases">
        <title>Draft genome assembly of strain Phenylobacterium sp. 20VBR1 using MiniION and Illumina platforms.</title>
        <authorList>
            <person name="Thomas F.A."/>
            <person name="Krishnan K.P."/>
            <person name="Sinha R.K."/>
        </authorList>
    </citation>
    <scope>NUCLEOTIDE SEQUENCE</scope>
    <source>
        <strain evidence="13">20VBR1</strain>
    </source>
</reference>
<dbReference type="Proteomes" id="UP000622580">
    <property type="component" value="Unassembled WGS sequence"/>
</dbReference>
<dbReference type="EMBL" id="JAGSGD010000001">
    <property type="protein sequence ID" value="MBR7618525.1"/>
    <property type="molecule type" value="Genomic_DNA"/>
</dbReference>
<gene>
    <name evidence="13" type="ORF">JKL49_03910</name>
</gene>
<keyword evidence="6" id="KW-0266">Ethylene biosynthesis</keyword>
<keyword evidence="11" id="KW-0408">Iron</keyword>
<dbReference type="InterPro" id="IPR050231">
    <property type="entry name" value="Iron_ascorbate_oxido_reductase"/>
</dbReference>
<dbReference type="AlphaFoldDB" id="A0A941HVE9"/>
<evidence type="ECO:0000256" key="2">
    <source>
        <dbReference type="ARBA" id="ARBA00004767"/>
    </source>
</evidence>
<dbReference type="InterPro" id="IPR005123">
    <property type="entry name" value="Oxoglu/Fe-dep_dioxygenase_dom"/>
</dbReference>
<dbReference type="InterPro" id="IPR026992">
    <property type="entry name" value="DIOX_N"/>
</dbReference>
<evidence type="ECO:0000256" key="1">
    <source>
        <dbReference type="ARBA" id="ARBA00001954"/>
    </source>
</evidence>
<evidence type="ECO:0000256" key="10">
    <source>
        <dbReference type="ARBA" id="ARBA00049359"/>
    </source>
</evidence>
<dbReference type="GO" id="GO:0046872">
    <property type="term" value="F:metal ion binding"/>
    <property type="evidence" value="ECO:0007669"/>
    <property type="project" value="UniProtKB-KW"/>
</dbReference>
<evidence type="ECO:0000256" key="3">
    <source>
        <dbReference type="ARBA" id="ARBA00012293"/>
    </source>
</evidence>
<comment type="cofactor">
    <cofactor evidence="1">
        <name>Fe(2+)</name>
        <dbReference type="ChEBI" id="CHEBI:29033"/>
    </cofactor>
</comment>